<organism evidence="5 6">
    <name type="scientific">Chitinophaga silvisoli</name>
    <dbReference type="NCBI Taxonomy" id="2291814"/>
    <lineage>
        <taxon>Bacteria</taxon>
        <taxon>Pseudomonadati</taxon>
        <taxon>Bacteroidota</taxon>
        <taxon>Chitinophagia</taxon>
        <taxon>Chitinophagales</taxon>
        <taxon>Chitinophagaceae</taxon>
        <taxon>Chitinophaga</taxon>
    </lineage>
</organism>
<evidence type="ECO:0000259" key="4">
    <source>
        <dbReference type="PROSITE" id="PS50305"/>
    </source>
</evidence>
<feature type="binding site" evidence="3">
    <location>
        <position position="130"/>
    </location>
    <ligand>
        <name>Zn(2+)</name>
        <dbReference type="ChEBI" id="CHEBI:29105"/>
    </ligand>
</feature>
<dbReference type="AlphaFoldDB" id="A0A3E1NTR7"/>
<protein>
    <submittedName>
        <fullName evidence="5">NAD-dependent protein deacetylase of SIR2 family</fullName>
    </submittedName>
</protein>
<feature type="domain" description="Deacetylase sirtuin-type" evidence="4">
    <location>
        <begin position="1"/>
        <end position="272"/>
    </location>
</feature>
<keyword evidence="3" id="KW-0479">Metal-binding</keyword>
<feature type="binding site" evidence="3">
    <location>
        <position position="134"/>
    </location>
    <ligand>
        <name>Zn(2+)</name>
        <dbReference type="ChEBI" id="CHEBI:29105"/>
    </ligand>
</feature>
<keyword evidence="1" id="KW-0808">Transferase</keyword>
<dbReference type="InterPro" id="IPR050134">
    <property type="entry name" value="NAD-dep_sirtuin_deacylases"/>
</dbReference>
<feature type="binding site" evidence="3">
    <location>
        <position position="168"/>
    </location>
    <ligand>
        <name>Zn(2+)</name>
        <dbReference type="ChEBI" id="CHEBI:29105"/>
    </ligand>
</feature>
<name>A0A3E1NTR7_9BACT</name>
<dbReference type="PANTHER" id="PTHR11085:SF10">
    <property type="entry name" value="NAD-DEPENDENT PROTEIN DEACYLASE SIRTUIN-5, MITOCHONDRIAL-RELATED"/>
    <property type="match status" value="1"/>
</dbReference>
<dbReference type="RefSeq" id="WP_116857069.1">
    <property type="nucleotide sequence ID" value="NZ_QTJV01000015.1"/>
</dbReference>
<dbReference type="InterPro" id="IPR029035">
    <property type="entry name" value="DHS-like_NAD/FAD-binding_dom"/>
</dbReference>
<accession>A0A3E1NTR7</accession>
<keyword evidence="2" id="KW-0520">NAD</keyword>
<comment type="caution">
    <text evidence="5">The sequence shown here is derived from an EMBL/GenBank/DDBJ whole genome shotgun (WGS) entry which is preliminary data.</text>
</comment>
<dbReference type="PANTHER" id="PTHR11085">
    <property type="entry name" value="NAD-DEPENDENT PROTEIN DEACYLASE SIRTUIN-5, MITOCHONDRIAL-RELATED"/>
    <property type="match status" value="1"/>
</dbReference>
<comment type="caution">
    <text evidence="3">Lacks conserved residue(s) required for the propagation of feature annotation.</text>
</comment>
<dbReference type="GO" id="GO:0046872">
    <property type="term" value="F:metal ion binding"/>
    <property type="evidence" value="ECO:0007669"/>
    <property type="project" value="UniProtKB-KW"/>
</dbReference>
<dbReference type="OrthoDB" id="394960at2"/>
<dbReference type="InterPro" id="IPR026590">
    <property type="entry name" value="Ssirtuin_cat_dom"/>
</dbReference>
<keyword evidence="6" id="KW-1185">Reference proteome</keyword>
<dbReference type="EMBL" id="QTJV01000015">
    <property type="protein sequence ID" value="RFM31322.1"/>
    <property type="molecule type" value="Genomic_DNA"/>
</dbReference>
<evidence type="ECO:0000313" key="5">
    <source>
        <dbReference type="EMBL" id="RFM31322.1"/>
    </source>
</evidence>
<dbReference type="GO" id="GO:0070403">
    <property type="term" value="F:NAD+ binding"/>
    <property type="evidence" value="ECO:0007669"/>
    <property type="project" value="TreeGrafter"/>
</dbReference>
<dbReference type="PROSITE" id="PS50305">
    <property type="entry name" value="SIRTUIN"/>
    <property type="match status" value="1"/>
</dbReference>
<reference evidence="5 6" key="1">
    <citation type="submission" date="2018-08" db="EMBL/GenBank/DDBJ databases">
        <title>Chitinophaga sp. K20C18050901, a novel bacterium isolated from forest soil.</title>
        <authorList>
            <person name="Wang C."/>
        </authorList>
    </citation>
    <scope>NUCLEOTIDE SEQUENCE [LARGE SCALE GENOMIC DNA]</scope>
    <source>
        <strain evidence="5 6">K20C18050901</strain>
    </source>
</reference>
<dbReference type="Proteomes" id="UP000261174">
    <property type="component" value="Unassembled WGS sequence"/>
</dbReference>
<dbReference type="SUPFAM" id="SSF52467">
    <property type="entry name" value="DHS-like NAD/FAD-binding domain"/>
    <property type="match status" value="1"/>
</dbReference>
<dbReference type="Gene3D" id="3.30.1600.10">
    <property type="entry name" value="SIR2/SIRT2 'Small Domain"/>
    <property type="match status" value="1"/>
</dbReference>
<evidence type="ECO:0000256" key="2">
    <source>
        <dbReference type="ARBA" id="ARBA00023027"/>
    </source>
</evidence>
<evidence type="ECO:0000313" key="6">
    <source>
        <dbReference type="Proteomes" id="UP000261174"/>
    </source>
</evidence>
<dbReference type="Gene3D" id="3.40.50.1220">
    <property type="entry name" value="TPP-binding domain"/>
    <property type="match status" value="1"/>
</dbReference>
<evidence type="ECO:0000256" key="3">
    <source>
        <dbReference type="PROSITE-ProRule" id="PRU00236"/>
    </source>
</evidence>
<proteinExistence type="predicted"/>
<dbReference type="GO" id="GO:0017136">
    <property type="term" value="F:histone deacetylase activity, NAD-dependent"/>
    <property type="evidence" value="ECO:0007669"/>
    <property type="project" value="TreeGrafter"/>
</dbReference>
<dbReference type="InterPro" id="IPR026591">
    <property type="entry name" value="Sirtuin_cat_small_dom_sf"/>
</dbReference>
<keyword evidence="3" id="KW-0862">Zinc</keyword>
<evidence type="ECO:0000256" key="1">
    <source>
        <dbReference type="ARBA" id="ARBA00022679"/>
    </source>
</evidence>
<gene>
    <name evidence="5" type="ORF">DXN04_29810</name>
</gene>
<feature type="binding site" evidence="3">
    <location>
        <position position="171"/>
    </location>
    <ligand>
        <name>Zn(2+)</name>
        <dbReference type="ChEBI" id="CHEBI:29105"/>
    </ligand>
</feature>
<sequence length="272" mass="31095">MEIVQMIRDAKVVLIGAGAGMSAAAGIDYTNTERFRQLFPIMYKRGFRNNYQLMGYQGLSPAIIWGYHAMHVQNVAYDNREAAVYQQLFSLVGDKEYFVITSNVDTMFEKNGFDPARIFTPQGNYKLMQCLRPCSDDTYDTRPILDKLLAHLDPVTHEISDASAIPRCPKCGGEMFMNVRGGRWFIEKPYEQQGARFQSWVHEHLHTPILIMDLGTGFNTPGVVRWPMEQITYHNPAAFLLRFNRDHPEVPAEIADRSLQLRGNIDELLAML</sequence>